<dbReference type="Proteomes" id="UP000028524">
    <property type="component" value="Unassembled WGS sequence"/>
</dbReference>
<feature type="transmembrane region" description="Helical" evidence="12">
    <location>
        <begin position="73"/>
        <end position="100"/>
    </location>
</feature>
<dbReference type="InterPro" id="IPR028608">
    <property type="entry name" value="CIAO1/Cia1"/>
</dbReference>
<dbReference type="OrthoDB" id="284782at2759"/>
<keyword evidence="5 12" id="KW-0812">Transmembrane</keyword>
<dbReference type="FunFam" id="1.20.1250.20:FF:000308">
    <property type="entry name" value="MFS efflux transporter"/>
    <property type="match status" value="1"/>
</dbReference>
<sequence>MAVPTPDAGEEGLVVQSVMEASVPRLDDDDDNHAKAETGEKKVSTGVDDGDGSGPDQDEDDGRERWNSSRGNVYRFCIINLSLLVMGMHDASIGALIPYIEPYYGINYIVVSTLFLVGFAGYLVAALTNNWLHYTAGQRGVALLGPVCRLVAYVPMSLHPPFPVLPVVMLFAAYGNGLEDSAWNAWVGNMHHSNELLGIVHGAYGLGATISPLVASAMVTRGNVEWYTFYYLMAGVSCVQLVAGVVAFWTATGAAYRRRLQYESTADRVTTRAILRTPIPWLIAFFLLGYVGAEVSLGGWIPTFMLRVRHSEAFLAGLSVTLFWLGLTLGRVLLGFVTGRVGEKLAIACYLALSIVLEVLYWLVPSFVASVVFVVLLGFFLGPLFPAAIVVATKLLPPSAHVSAIGFAAAFGGGGAAVFPFAVGAIAQSRGVAVLQPFVLAIFVFIILVWLLVPGGLRKGGLERARTEELRVGEDVVRLWGNPVDSVLTPSALTAYRTSHPLRTPPSRIPTRPYTATTNPAVCGAPPPITSLSLSLSPSPSIMPPPVQILPLPPFTPELHDRAWASAPHPTLPLLATAHAKSVTVYSLSSLSAHSALTGGHSRSVRCAAWKPGLAPHRLCLVSGSFDSTAGVWRWDGNDGGAGAGGGNGLEVEITAASAAGEEAGGDDDDAGDKEWEFTLVLEGHDSEIKSCAFSPSGAYLATCSRDKSVWIWEDIGASETDDEWETIAVLNEHDGDVKAVAWCPDVPGRNTRRRYAADVLASASYDNTVRVWREDPDGEWVCVAALEGHAGTVWGVQWEARPRDGDAFPRLASFSADGTVRIWTLSVDDEEEDGAGNTGGGGGGGSGVSFGGIPNTMRRSLREEWTCTAVLPRVHDKDVYSVSWSAQSGILASTGSDGTLALYQEMPAGDARHHAATNGNAEAQPDGSPQWAVLATLPNAHGPYEVNHVTWCKRYDAACERKGEEEMLVTTGDDGVVRPWQVVVPSA</sequence>
<dbReference type="AlphaFoldDB" id="A0A084QCR4"/>
<evidence type="ECO:0000313" key="15">
    <source>
        <dbReference type="Proteomes" id="UP000028524"/>
    </source>
</evidence>
<dbReference type="InterPro" id="IPR051788">
    <property type="entry name" value="MFS_Transporter"/>
</dbReference>
<feature type="transmembrane region" description="Helical" evidence="12">
    <location>
        <begin position="404"/>
        <end position="427"/>
    </location>
</feature>
<dbReference type="GO" id="GO:0022857">
    <property type="term" value="F:transmembrane transporter activity"/>
    <property type="evidence" value="ECO:0007669"/>
    <property type="project" value="InterPro"/>
</dbReference>
<feature type="repeat" description="WD" evidence="10">
    <location>
        <begin position="682"/>
        <end position="714"/>
    </location>
</feature>
<dbReference type="PANTHER" id="PTHR23514">
    <property type="entry name" value="BYPASS OF STOP CODON PROTEIN 6"/>
    <property type="match status" value="1"/>
</dbReference>
<evidence type="ECO:0000259" key="13">
    <source>
        <dbReference type="PROSITE" id="PS50850"/>
    </source>
</evidence>
<dbReference type="HOGENOM" id="CLU_012387_0_0_1"/>
<dbReference type="InterPro" id="IPR036322">
    <property type="entry name" value="WD40_repeat_dom_sf"/>
</dbReference>
<comment type="similarity">
    <text evidence="9">Belongs to the WD repeat CIA1 family.</text>
</comment>
<feature type="repeat" description="WD" evidence="10">
    <location>
        <begin position="731"/>
        <end position="773"/>
    </location>
</feature>
<feature type="transmembrane region" description="Helical" evidence="12">
    <location>
        <begin position="370"/>
        <end position="392"/>
    </location>
</feature>
<name>A0A084QCR4_STAC4</name>
<dbReference type="PANTHER" id="PTHR23514:SF3">
    <property type="entry name" value="BYPASS OF STOP CODON PROTEIN 6"/>
    <property type="match status" value="1"/>
</dbReference>
<keyword evidence="6" id="KW-0677">Repeat</keyword>
<dbReference type="InterPro" id="IPR011701">
    <property type="entry name" value="MFS"/>
</dbReference>
<evidence type="ECO:0000256" key="11">
    <source>
        <dbReference type="SAM" id="MobiDB-lite"/>
    </source>
</evidence>
<dbReference type="SMART" id="SM00320">
    <property type="entry name" value="WD40"/>
    <property type="match status" value="6"/>
</dbReference>
<feature type="domain" description="Major facilitator superfamily (MFS) profile" evidence="13">
    <location>
        <begin position="75"/>
        <end position="457"/>
    </location>
</feature>
<dbReference type="InterPro" id="IPR036259">
    <property type="entry name" value="MFS_trans_sf"/>
</dbReference>
<organism evidence="14 15">
    <name type="scientific">Stachybotrys chlorohalonatus (strain IBT 40285)</name>
    <dbReference type="NCBI Taxonomy" id="1283841"/>
    <lineage>
        <taxon>Eukaryota</taxon>
        <taxon>Fungi</taxon>
        <taxon>Dikarya</taxon>
        <taxon>Ascomycota</taxon>
        <taxon>Pezizomycotina</taxon>
        <taxon>Sordariomycetes</taxon>
        <taxon>Hypocreomycetidae</taxon>
        <taxon>Hypocreales</taxon>
        <taxon>Stachybotryaceae</taxon>
        <taxon>Stachybotrys</taxon>
    </lineage>
</organism>
<feature type="transmembrane region" description="Helical" evidence="12">
    <location>
        <begin position="313"/>
        <end position="333"/>
    </location>
</feature>
<evidence type="ECO:0000256" key="10">
    <source>
        <dbReference type="PROSITE-ProRule" id="PRU00221"/>
    </source>
</evidence>
<dbReference type="GO" id="GO:0016226">
    <property type="term" value="P:iron-sulfur cluster assembly"/>
    <property type="evidence" value="ECO:0007669"/>
    <property type="project" value="UniProtKB-UniRule"/>
</dbReference>
<proteinExistence type="inferred from homology"/>
<dbReference type="HAMAP" id="MF_03037">
    <property type="entry name" value="ciao1"/>
    <property type="match status" value="1"/>
</dbReference>
<dbReference type="InterPro" id="IPR001680">
    <property type="entry name" value="WD40_rpt"/>
</dbReference>
<feature type="transmembrane region" description="Helical" evidence="12">
    <location>
        <begin position="196"/>
        <end position="217"/>
    </location>
</feature>
<feature type="transmembrane region" description="Helical" evidence="12">
    <location>
        <begin position="106"/>
        <end position="128"/>
    </location>
</feature>
<feature type="compositionally biased region" description="Gly residues" evidence="11">
    <location>
        <begin position="837"/>
        <end position="850"/>
    </location>
</feature>
<comment type="similarity">
    <text evidence="2">Belongs to the major facilitator superfamily.</text>
</comment>
<evidence type="ECO:0000256" key="12">
    <source>
        <dbReference type="SAM" id="Phobius"/>
    </source>
</evidence>
<keyword evidence="3" id="KW-0813">Transport</keyword>
<dbReference type="OMA" id="KLAIACY"/>
<keyword evidence="7 12" id="KW-1133">Transmembrane helix</keyword>
<accession>A0A084QCR4</accession>
<evidence type="ECO:0000256" key="3">
    <source>
        <dbReference type="ARBA" id="ARBA00022448"/>
    </source>
</evidence>
<evidence type="ECO:0000256" key="4">
    <source>
        <dbReference type="ARBA" id="ARBA00022574"/>
    </source>
</evidence>
<dbReference type="Pfam" id="PF00400">
    <property type="entry name" value="WD40"/>
    <property type="match status" value="4"/>
</dbReference>
<dbReference type="GO" id="GO:0097361">
    <property type="term" value="C:cytosolic [4Fe-4S] assembly targeting complex"/>
    <property type="evidence" value="ECO:0007669"/>
    <property type="project" value="InterPro"/>
</dbReference>
<dbReference type="FunFam" id="1.20.1250.20:FF:000286">
    <property type="entry name" value="MFS efflux transporter"/>
    <property type="match status" value="1"/>
</dbReference>
<evidence type="ECO:0000256" key="2">
    <source>
        <dbReference type="ARBA" id="ARBA00008335"/>
    </source>
</evidence>
<evidence type="ECO:0000256" key="5">
    <source>
        <dbReference type="ARBA" id="ARBA00022692"/>
    </source>
</evidence>
<feature type="transmembrane region" description="Helical" evidence="12">
    <location>
        <begin position="140"/>
        <end position="158"/>
    </location>
</feature>
<feature type="region of interest" description="Disordered" evidence="11">
    <location>
        <begin position="830"/>
        <end position="850"/>
    </location>
</feature>
<evidence type="ECO:0000256" key="7">
    <source>
        <dbReference type="ARBA" id="ARBA00022989"/>
    </source>
</evidence>
<feature type="transmembrane region" description="Helical" evidence="12">
    <location>
        <begin position="345"/>
        <end position="364"/>
    </location>
</feature>
<dbReference type="GO" id="GO:0016020">
    <property type="term" value="C:membrane"/>
    <property type="evidence" value="ECO:0007669"/>
    <property type="project" value="TreeGrafter"/>
</dbReference>
<dbReference type="SUPFAM" id="SSF103473">
    <property type="entry name" value="MFS general substrate transporter"/>
    <property type="match status" value="1"/>
</dbReference>
<feature type="transmembrane region" description="Helical" evidence="12">
    <location>
        <begin position="433"/>
        <end position="453"/>
    </location>
</feature>
<dbReference type="STRING" id="1283841.A0A084QCR4"/>
<feature type="transmembrane region" description="Helical" evidence="12">
    <location>
        <begin position="229"/>
        <end position="252"/>
    </location>
</feature>
<dbReference type="Gene3D" id="1.20.1250.20">
    <property type="entry name" value="MFS general substrate transporter like domains"/>
    <property type="match status" value="2"/>
</dbReference>
<feature type="repeat" description="WD" evidence="10">
    <location>
        <begin position="873"/>
        <end position="905"/>
    </location>
</feature>
<keyword evidence="8 12" id="KW-0472">Membrane</keyword>
<dbReference type="GO" id="GO:0012505">
    <property type="term" value="C:endomembrane system"/>
    <property type="evidence" value="ECO:0007669"/>
    <property type="project" value="UniProtKB-SubCell"/>
</dbReference>
<feature type="region of interest" description="Disordered" evidence="11">
    <location>
        <begin position="1"/>
        <end position="66"/>
    </location>
</feature>
<feature type="transmembrane region" description="Helical" evidence="12">
    <location>
        <begin position="273"/>
        <end position="293"/>
    </location>
</feature>
<dbReference type="PROSITE" id="PS50294">
    <property type="entry name" value="WD_REPEATS_REGION"/>
    <property type="match status" value="1"/>
</dbReference>
<dbReference type="Gene3D" id="2.130.10.10">
    <property type="entry name" value="YVTN repeat-like/Quinoprotein amine dehydrogenase"/>
    <property type="match status" value="1"/>
</dbReference>
<dbReference type="PROSITE" id="PS50082">
    <property type="entry name" value="WD_REPEATS_2"/>
    <property type="match status" value="4"/>
</dbReference>
<dbReference type="Pfam" id="PF07690">
    <property type="entry name" value="MFS_1"/>
    <property type="match status" value="1"/>
</dbReference>
<dbReference type="PROSITE" id="PS50850">
    <property type="entry name" value="MFS"/>
    <property type="match status" value="1"/>
</dbReference>
<gene>
    <name evidence="9" type="primary">CIA1</name>
    <name evidence="14" type="ORF">S40285_04157</name>
</gene>
<keyword evidence="4 10" id="KW-0853">WD repeat</keyword>
<feature type="compositionally biased region" description="Acidic residues" evidence="11">
    <location>
        <begin position="48"/>
        <end position="61"/>
    </location>
</feature>
<evidence type="ECO:0000313" key="14">
    <source>
        <dbReference type="EMBL" id="KFA61749.1"/>
    </source>
</evidence>
<dbReference type="InterPro" id="IPR015943">
    <property type="entry name" value="WD40/YVTN_repeat-like_dom_sf"/>
</dbReference>
<feature type="repeat" description="WD" evidence="10">
    <location>
        <begin position="787"/>
        <end position="834"/>
    </location>
</feature>
<comment type="function">
    <text evidence="9">Essential component of the cytosolic iron-sulfur (Fe/S) protein assembly machinery. Required for the maturation of extramitochondrial Fe/S proteins.</text>
</comment>
<reference evidence="14 15" key="1">
    <citation type="journal article" date="2014" name="BMC Genomics">
        <title>Comparative genome sequencing reveals chemotype-specific gene clusters in the toxigenic black mold Stachybotrys.</title>
        <authorList>
            <person name="Semeiks J."/>
            <person name="Borek D."/>
            <person name="Otwinowski Z."/>
            <person name="Grishin N.V."/>
        </authorList>
    </citation>
    <scope>NUCLEOTIDE SEQUENCE [LARGE SCALE GENOMIC DNA]</scope>
    <source>
        <strain evidence="14 15">IBT 40285</strain>
    </source>
</reference>
<evidence type="ECO:0000256" key="8">
    <source>
        <dbReference type="ARBA" id="ARBA00023136"/>
    </source>
</evidence>
<feature type="compositionally biased region" description="Basic and acidic residues" evidence="11">
    <location>
        <begin position="32"/>
        <end position="43"/>
    </location>
</feature>
<dbReference type="InParanoid" id="A0A084QCR4"/>
<comment type="subcellular location">
    <subcellularLocation>
        <location evidence="1">Endomembrane system</location>
        <topology evidence="1">Multi-pass membrane protein</topology>
    </subcellularLocation>
</comment>
<dbReference type="EMBL" id="KL660836">
    <property type="protein sequence ID" value="KFA61749.1"/>
    <property type="molecule type" value="Genomic_DNA"/>
</dbReference>
<evidence type="ECO:0000256" key="9">
    <source>
        <dbReference type="HAMAP-Rule" id="MF_03037"/>
    </source>
</evidence>
<dbReference type="SUPFAM" id="SSF50978">
    <property type="entry name" value="WD40 repeat-like"/>
    <property type="match status" value="1"/>
</dbReference>
<evidence type="ECO:0000256" key="6">
    <source>
        <dbReference type="ARBA" id="ARBA00022737"/>
    </source>
</evidence>
<dbReference type="InterPro" id="IPR020846">
    <property type="entry name" value="MFS_dom"/>
</dbReference>
<evidence type="ECO:0000256" key="1">
    <source>
        <dbReference type="ARBA" id="ARBA00004127"/>
    </source>
</evidence>
<protein>
    <recommendedName>
        <fullName evidence="9">Probable cytosolic iron-sulfur protein assembly protein 1</fullName>
    </recommendedName>
</protein>
<keyword evidence="15" id="KW-1185">Reference proteome</keyword>